<proteinExistence type="predicted"/>
<evidence type="ECO:0000256" key="1">
    <source>
        <dbReference type="SAM" id="Phobius"/>
    </source>
</evidence>
<accession>A0A086P5Q0</accession>
<evidence type="ECO:0000313" key="2">
    <source>
        <dbReference type="EMBL" id="KFG88718.1"/>
    </source>
</evidence>
<dbReference type="Proteomes" id="UP000024284">
    <property type="component" value="Unassembled WGS sequence"/>
</dbReference>
<dbReference type="AlphaFoldDB" id="A0A086P5Q0"/>
<name>A0A086P5Q0_SPHHM</name>
<keyword evidence="1" id="KW-1133">Transmembrane helix</keyword>
<sequence length="77" mass="8383">MRGQADGDGFSGNKIKLAFAADPLGRNITYDNIDLAMTGVNHLRLEQPAVAFARAFLLVGAILIHMHILGHLRGRPF</sequence>
<organism evidence="2 3">
    <name type="scientific">Sphingobium herbicidovorans (strain ATCC 700291 / DSM 11019 / CCUG 56400 / KCTC 2939 / LMG 18315 / NBRC 16415 / MH)</name>
    <name type="common">Sphingomonas herbicidovorans</name>
    <dbReference type="NCBI Taxonomy" id="1219045"/>
    <lineage>
        <taxon>Bacteria</taxon>
        <taxon>Pseudomonadati</taxon>
        <taxon>Pseudomonadota</taxon>
        <taxon>Alphaproteobacteria</taxon>
        <taxon>Sphingomonadales</taxon>
        <taxon>Sphingomonadaceae</taxon>
        <taxon>Sphingobium</taxon>
    </lineage>
</organism>
<dbReference type="STRING" id="76947.GCA_002080435_00285"/>
<keyword evidence="1" id="KW-0812">Transmembrane</keyword>
<evidence type="ECO:0000313" key="3">
    <source>
        <dbReference type="Proteomes" id="UP000024284"/>
    </source>
</evidence>
<protein>
    <submittedName>
        <fullName evidence="2">Uncharacterized protein</fullName>
    </submittedName>
</protein>
<reference evidence="2" key="1">
    <citation type="submission" date="2014-08" db="EMBL/GenBank/DDBJ databases">
        <title>Draft genome sequences of Sphingobium herbicidovorans.</title>
        <authorList>
            <person name="Gan H.M."/>
            <person name="Gan H.Y."/>
            <person name="Savka M.A."/>
        </authorList>
    </citation>
    <scope>NUCLEOTIDE SEQUENCE [LARGE SCALE GENOMIC DNA]</scope>
    <source>
        <strain evidence="2">NBRC 16415</strain>
    </source>
</reference>
<comment type="caution">
    <text evidence="2">The sequence shown here is derived from an EMBL/GenBank/DDBJ whole genome shotgun (WGS) entry which is preliminary data.</text>
</comment>
<keyword evidence="3" id="KW-1185">Reference proteome</keyword>
<keyword evidence="1" id="KW-0472">Membrane</keyword>
<feature type="transmembrane region" description="Helical" evidence="1">
    <location>
        <begin position="51"/>
        <end position="72"/>
    </location>
</feature>
<gene>
    <name evidence="2" type="ORF">BV98_003554</name>
</gene>
<dbReference type="EMBL" id="JFZA02000056">
    <property type="protein sequence ID" value="KFG88718.1"/>
    <property type="molecule type" value="Genomic_DNA"/>
</dbReference>